<proteinExistence type="inferred from homology"/>
<dbReference type="GO" id="GO:1902369">
    <property type="term" value="P:negative regulation of RNA catabolic process"/>
    <property type="evidence" value="ECO:0007669"/>
    <property type="project" value="TreeGrafter"/>
</dbReference>
<feature type="region of interest" description="Disordered" evidence="4">
    <location>
        <begin position="952"/>
        <end position="975"/>
    </location>
</feature>
<comment type="subcellular location">
    <subcellularLocation>
        <location evidence="1">Nucleus</location>
    </subcellularLocation>
</comment>
<keyword evidence="3" id="KW-0539">Nucleus</keyword>
<dbReference type="AlphaFoldDB" id="A0AAW0U9A8"/>
<evidence type="ECO:0000256" key="2">
    <source>
        <dbReference type="ARBA" id="ARBA00009265"/>
    </source>
</evidence>
<protein>
    <recommendedName>
        <fullName evidence="7">Protein NRDE2 homolog</fullName>
    </recommendedName>
</protein>
<dbReference type="PANTHER" id="PTHR13471">
    <property type="entry name" value="TETRATRICOPEPTIDE-LIKE HELICAL"/>
    <property type="match status" value="1"/>
</dbReference>
<evidence type="ECO:0000256" key="4">
    <source>
        <dbReference type="SAM" id="MobiDB-lite"/>
    </source>
</evidence>
<organism evidence="5 6">
    <name type="scientific">Scylla paramamosain</name>
    <name type="common">Mud crab</name>
    <dbReference type="NCBI Taxonomy" id="85552"/>
    <lineage>
        <taxon>Eukaryota</taxon>
        <taxon>Metazoa</taxon>
        <taxon>Ecdysozoa</taxon>
        <taxon>Arthropoda</taxon>
        <taxon>Crustacea</taxon>
        <taxon>Multicrustacea</taxon>
        <taxon>Malacostraca</taxon>
        <taxon>Eumalacostraca</taxon>
        <taxon>Eucarida</taxon>
        <taxon>Decapoda</taxon>
        <taxon>Pleocyemata</taxon>
        <taxon>Brachyura</taxon>
        <taxon>Eubrachyura</taxon>
        <taxon>Portunoidea</taxon>
        <taxon>Portunidae</taxon>
        <taxon>Portuninae</taxon>
        <taxon>Scylla</taxon>
    </lineage>
</organism>
<evidence type="ECO:0000313" key="6">
    <source>
        <dbReference type="Proteomes" id="UP001487740"/>
    </source>
</evidence>
<accession>A0AAW0U9A8</accession>
<dbReference type="Pfam" id="PF08424">
    <property type="entry name" value="NRDE-2"/>
    <property type="match status" value="1"/>
</dbReference>
<evidence type="ECO:0000313" key="5">
    <source>
        <dbReference type="EMBL" id="KAK8396361.1"/>
    </source>
</evidence>
<evidence type="ECO:0000256" key="1">
    <source>
        <dbReference type="ARBA" id="ARBA00004123"/>
    </source>
</evidence>
<reference evidence="5 6" key="1">
    <citation type="submission" date="2023-03" db="EMBL/GenBank/DDBJ databases">
        <title>High-quality genome of Scylla paramamosain provides insights in environmental adaptation.</title>
        <authorList>
            <person name="Zhang L."/>
        </authorList>
    </citation>
    <scope>NUCLEOTIDE SEQUENCE [LARGE SCALE GENOMIC DNA]</scope>
    <source>
        <strain evidence="5">LZ_2023a</strain>
        <tissue evidence="5">Muscle</tissue>
    </source>
</reference>
<evidence type="ECO:0008006" key="7">
    <source>
        <dbReference type="Google" id="ProtNLM"/>
    </source>
</evidence>
<feature type="compositionally biased region" description="Acidic residues" evidence="4">
    <location>
        <begin position="954"/>
        <end position="975"/>
    </location>
</feature>
<sequence length="975" mass="110136">MSGSKVTASRSTQHTRVSAEKILSSNKSVFLEDVQGILKPEEAFFISTEGDSNNRTLATTHYTQLARYRTSTKGELGHSQHHNSNQKKKPLRYFKKTALRTLYSDPTPVKRLLSTTDTLHENYMPLSLTYAEEAKVKSAPASAVNSLGIYDSKTEEYISGTGGLTLEDNIETHQDAEYEMWQSKAKRYNERLGKEPHNIALWLEFVRFQDNSYKVLYRGDDGNNKDGEGKKHKLTQKALAERKVSILDTAIKKNMRNLELCFERLEIGKDLWDDKKLKQEWDTLVFSFPNKISVWHKYLAYVQTHFTSFSLASAVRTFGKCTEKLQQMRDGVFLTHAAPQDIGRCLVDVSIQVAHVWRQGGYMESSISSVPKHSRAKDVTLEAKLALLEPFWDSRAARFGEENAVGWAQVMQRREPVQFPEVILEGTVDEDDDLIARGGTTSTLWLALETSREMRHWLPWEQDPEDCEDPDRMVPLDELSPHLFTLISDEEKFYLVLQFLRFLGVPDIEDSSCQGLPNPKNPKSLSTKTGEVFRPLVIETLSDANLFGNHFHKKQNDADKNFLSFESVGPSVTMPVCDAYYQFLCRAVQQAASVFELQHRRYLTLLHIKLLGTHYQAKVLTGNEGKLKSLGKEIKKQIKSILKSDEFRTCLPVYQEYGKVEETMGHVVEAENVYVTALTVGTASGKALESNNEDFSALLTIGFRPACLVFESTIEKVSEAASLKLEDTPLPSEGKTNTRSTKKDHSKTIKAKILECLYEDYLWIIEASGHLGHLVKDGRMSPVCLRSVLTAALKAAPENPRFLLLLAQNQSWRNLIGGLETLSSERCSIITLVSQLLPHIHKTITLITHTSDGLLSCGHRLESMLEQAVSRPPGSHCPLLWRLYLALVAATRPKGLKNLTYRALVHCPGVKSVYLDCVRLLPGMLREVVKLMTEKGMRVRLPLEELEVLTEKELEFEDEDDSESSDSEEEGESVP</sequence>
<dbReference type="EMBL" id="JARAKH010000016">
    <property type="protein sequence ID" value="KAK8396361.1"/>
    <property type="molecule type" value="Genomic_DNA"/>
</dbReference>
<comment type="similarity">
    <text evidence="2">Belongs to the NRDE2 family.</text>
</comment>
<keyword evidence="6" id="KW-1185">Reference proteome</keyword>
<dbReference type="Proteomes" id="UP001487740">
    <property type="component" value="Unassembled WGS sequence"/>
</dbReference>
<dbReference type="InterPro" id="IPR013633">
    <property type="entry name" value="NRDE-2"/>
</dbReference>
<dbReference type="PANTHER" id="PTHR13471:SF0">
    <property type="entry name" value="NUCLEAR EXOSOME REGULATOR NRDE2"/>
    <property type="match status" value="1"/>
</dbReference>
<name>A0AAW0U9A8_SCYPA</name>
<dbReference type="GO" id="GO:0071013">
    <property type="term" value="C:catalytic step 2 spliceosome"/>
    <property type="evidence" value="ECO:0007669"/>
    <property type="project" value="TreeGrafter"/>
</dbReference>
<gene>
    <name evidence="5" type="ORF">O3P69_005419</name>
</gene>
<dbReference type="GO" id="GO:0031048">
    <property type="term" value="P:regulatory ncRNA-mediated heterochromatin formation"/>
    <property type="evidence" value="ECO:0007669"/>
    <property type="project" value="TreeGrafter"/>
</dbReference>
<evidence type="ECO:0000256" key="3">
    <source>
        <dbReference type="ARBA" id="ARBA00023242"/>
    </source>
</evidence>
<comment type="caution">
    <text evidence="5">The sequence shown here is derived from an EMBL/GenBank/DDBJ whole genome shotgun (WGS) entry which is preliminary data.</text>
</comment>